<protein>
    <submittedName>
        <fullName evidence="2">Uncharacterized protein</fullName>
    </submittedName>
</protein>
<evidence type="ECO:0000313" key="2">
    <source>
        <dbReference type="EMBL" id="KAK2998359.1"/>
    </source>
</evidence>
<dbReference type="AlphaFoldDB" id="A0AA88UZF3"/>
<sequence>MVQDASTVVIDHTSYAVSETDEDHTLIASDNFIESDVILGSTKIEASFAYLLIVAVHVLSASSAAYSASPKCPEGWKFEEISMNNPSYNNSQEAKPRSEGVVEGEPAGAPEKLPTSGCQLSILNTTKSPPVPAVSKTSTHHSVVGENDVPSPAQLLKEYAGDIYEWSGTRWEPYVANDFQVQFYLMSPYVLKTLSTNKKVEYQRLGYTSLSLSKQRRRFSVDDVFAML</sequence>
<reference evidence="2" key="1">
    <citation type="submission" date="2022-12" db="EMBL/GenBank/DDBJ databases">
        <title>Draft genome assemblies for two species of Escallonia (Escalloniales).</title>
        <authorList>
            <person name="Chanderbali A."/>
            <person name="Dervinis C."/>
            <person name="Anghel I."/>
            <person name="Soltis D."/>
            <person name="Soltis P."/>
            <person name="Zapata F."/>
        </authorList>
    </citation>
    <scope>NUCLEOTIDE SEQUENCE</scope>
    <source>
        <strain evidence="2">UCBG64.0493</strain>
        <tissue evidence="2">Leaf</tissue>
    </source>
</reference>
<proteinExistence type="predicted"/>
<feature type="region of interest" description="Disordered" evidence="1">
    <location>
        <begin position="87"/>
        <end position="114"/>
    </location>
</feature>
<comment type="caution">
    <text evidence="2">The sequence shown here is derived from an EMBL/GenBank/DDBJ whole genome shotgun (WGS) entry which is preliminary data.</text>
</comment>
<organism evidence="2 3">
    <name type="scientific">Escallonia herrerae</name>
    <dbReference type="NCBI Taxonomy" id="1293975"/>
    <lineage>
        <taxon>Eukaryota</taxon>
        <taxon>Viridiplantae</taxon>
        <taxon>Streptophyta</taxon>
        <taxon>Embryophyta</taxon>
        <taxon>Tracheophyta</taxon>
        <taxon>Spermatophyta</taxon>
        <taxon>Magnoliopsida</taxon>
        <taxon>eudicotyledons</taxon>
        <taxon>Gunneridae</taxon>
        <taxon>Pentapetalae</taxon>
        <taxon>asterids</taxon>
        <taxon>campanulids</taxon>
        <taxon>Escalloniales</taxon>
        <taxon>Escalloniaceae</taxon>
        <taxon>Escallonia</taxon>
    </lineage>
</organism>
<accession>A0AA88UZF3</accession>
<evidence type="ECO:0000256" key="1">
    <source>
        <dbReference type="SAM" id="MobiDB-lite"/>
    </source>
</evidence>
<dbReference type="EMBL" id="JAVXUP010003683">
    <property type="protein sequence ID" value="KAK2998359.1"/>
    <property type="molecule type" value="Genomic_DNA"/>
</dbReference>
<dbReference type="PANTHER" id="PTHR10830:SF0">
    <property type="entry name" value="DOLICHYL-DIPHOSPHOOLIGOSACCHARIDE--PROTEIN GLYCOSYLTRANSFERASE 48 KDA SUBUNIT"/>
    <property type="match status" value="1"/>
</dbReference>
<evidence type="ECO:0000313" key="3">
    <source>
        <dbReference type="Proteomes" id="UP001188597"/>
    </source>
</evidence>
<gene>
    <name evidence="2" type="ORF">RJ639_023301</name>
</gene>
<dbReference type="Proteomes" id="UP001188597">
    <property type="component" value="Unassembled WGS sequence"/>
</dbReference>
<dbReference type="InterPro" id="IPR005013">
    <property type="entry name" value="DDOST_48_kDa_subunit"/>
</dbReference>
<name>A0AA88UZF3_9ASTE</name>
<dbReference type="GO" id="GO:0008250">
    <property type="term" value="C:oligosaccharyltransferase complex"/>
    <property type="evidence" value="ECO:0007669"/>
    <property type="project" value="TreeGrafter"/>
</dbReference>
<dbReference type="PANTHER" id="PTHR10830">
    <property type="entry name" value="DOLICHYL-DIPHOSPHOOLIGOSACCHARIDE--PROTEIN GLYCOSYLTRANSFERASE 48 KDA SUBUNIT"/>
    <property type="match status" value="1"/>
</dbReference>
<keyword evidence="3" id="KW-1185">Reference proteome</keyword>
<dbReference type="GO" id="GO:0018279">
    <property type="term" value="P:protein N-linked glycosylation via asparagine"/>
    <property type="evidence" value="ECO:0007669"/>
    <property type="project" value="InterPro"/>
</dbReference>